<dbReference type="Proteomes" id="UP001173578">
    <property type="component" value="Unassembled WGS sequence"/>
</dbReference>
<protein>
    <recommendedName>
        <fullName evidence="3">XRE family transcriptional regulator</fullName>
    </recommendedName>
</protein>
<dbReference type="AlphaFoldDB" id="A0AAW7DHK4"/>
<dbReference type="RefSeq" id="WP_286486072.1">
    <property type="nucleotide sequence ID" value="NZ_JACAGH010000003.1"/>
</dbReference>
<sequence>MIYEQLKPKIMTGDYITLARMLGLNSPDSARMRCRRGDIEALEALEKIIENRDQLIKNYQNDDSEQNTTNSNQ</sequence>
<dbReference type="EMBL" id="JACALR010000004">
    <property type="protein sequence ID" value="MDM1551524.1"/>
    <property type="molecule type" value="Genomic_DNA"/>
</dbReference>
<reference evidence="1" key="1">
    <citation type="submission" date="2020-06" db="EMBL/GenBank/DDBJ databases">
        <authorList>
            <person name="Dong N."/>
        </authorList>
    </citation>
    <scope>NUCLEOTIDE SEQUENCE</scope>
    <source>
        <strain evidence="1">210</strain>
    </source>
</reference>
<evidence type="ECO:0000313" key="2">
    <source>
        <dbReference type="Proteomes" id="UP001173578"/>
    </source>
</evidence>
<evidence type="ECO:0008006" key="3">
    <source>
        <dbReference type="Google" id="ProtNLM"/>
    </source>
</evidence>
<comment type="caution">
    <text evidence="1">The sequence shown here is derived from an EMBL/GenBank/DDBJ whole genome shotgun (WGS) entry which is preliminary data.</text>
</comment>
<proteinExistence type="predicted"/>
<evidence type="ECO:0000313" key="1">
    <source>
        <dbReference type="EMBL" id="MDM1551524.1"/>
    </source>
</evidence>
<reference evidence="1" key="2">
    <citation type="journal article" date="2022" name="Sci. Total Environ.">
        <title>Prevalence, transmission, and molecular epidemiology of tet(X)-positive bacteria among humans, animals, and environmental niches in China: An epidemiological, and genomic-based study.</title>
        <authorList>
            <person name="Dong N."/>
            <person name="Zeng Y."/>
            <person name="Cai C."/>
            <person name="Sun C."/>
            <person name="Lu J."/>
            <person name="Liu C."/>
            <person name="Zhou H."/>
            <person name="Sun Q."/>
            <person name="Shu L."/>
            <person name="Wang H."/>
            <person name="Wang Y."/>
            <person name="Wang S."/>
            <person name="Wu C."/>
            <person name="Chan E.W."/>
            <person name="Chen G."/>
            <person name="Shen Z."/>
            <person name="Chen S."/>
            <person name="Zhang R."/>
        </authorList>
    </citation>
    <scope>NUCLEOTIDE SEQUENCE</scope>
    <source>
        <strain evidence="1">210</strain>
    </source>
</reference>
<organism evidence="1 2">
    <name type="scientific">Empedobacter falsenii</name>
    <dbReference type="NCBI Taxonomy" id="343874"/>
    <lineage>
        <taxon>Bacteria</taxon>
        <taxon>Pseudomonadati</taxon>
        <taxon>Bacteroidota</taxon>
        <taxon>Flavobacteriia</taxon>
        <taxon>Flavobacteriales</taxon>
        <taxon>Weeksellaceae</taxon>
        <taxon>Empedobacter</taxon>
    </lineage>
</organism>
<accession>A0AAW7DHK4</accession>
<gene>
    <name evidence="1" type="ORF">HX095_09880</name>
</gene>
<name>A0AAW7DHK4_9FLAO</name>